<protein>
    <recommendedName>
        <fullName evidence="2">Glycosyltransferase family 2 protein</fullName>
    </recommendedName>
</protein>
<accession>A0AAT9GJS9</accession>
<proteinExistence type="predicted"/>
<reference evidence="1" key="1">
    <citation type="submission" date="2024-02" db="EMBL/GenBank/DDBJ databases">
        <title>Sediminibacterium planktonica sp. nov. and Sediminibacterium longus sp. nov., isolated from surface lake and river water.</title>
        <authorList>
            <person name="Watanabe K."/>
            <person name="Takemine S."/>
            <person name="Ishii Y."/>
            <person name="Ogata Y."/>
            <person name="Shindo C."/>
            <person name="Suda W."/>
        </authorList>
    </citation>
    <scope>NUCLEOTIDE SEQUENCE</scope>
    <source>
        <strain evidence="1">KACHI17</strain>
    </source>
</reference>
<name>A0AAT9GJS9_9BACT</name>
<dbReference type="RefSeq" id="WP_353548479.1">
    <property type="nucleotide sequence ID" value="NZ_AP029612.1"/>
</dbReference>
<evidence type="ECO:0000313" key="1">
    <source>
        <dbReference type="EMBL" id="BFG70842.1"/>
    </source>
</evidence>
<organism evidence="1">
    <name type="scientific">Sediminibacterium sp. KACHI17</name>
    <dbReference type="NCBI Taxonomy" id="1751071"/>
    <lineage>
        <taxon>Bacteria</taxon>
        <taxon>Pseudomonadati</taxon>
        <taxon>Bacteroidota</taxon>
        <taxon>Chitinophagia</taxon>
        <taxon>Chitinophagales</taxon>
        <taxon>Chitinophagaceae</taxon>
        <taxon>Sediminibacterium</taxon>
    </lineage>
</organism>
<evidence type="ECO:0008006" key="2">
    <source>
        <dbReference type="Google" id="ProtNLM"/>
    </source>
</evidence>
<dbReference type="AlphaFoldDB" id="A0AAT9GJS9"/>
<gene>
    <name evidence="1" type="ORF">KACHI17_17230</name>
</gene>
<sequence length="290" mass="34684">MKISGFTIIKNAVLNDYPIVEAIRSILPVVDEMIILIGDCEDDTIALMQSINDPKIKIHHSVWDKTLRTGGTVLAVETNKAFQLIDPESDWAFYIQGDEAVHEQYHDRIRKACLQYKDDKRVEGLVFKYLHFYGTYDYVGDSRKWYDHEVRIIRNDKKISSYKDAQGFRVGERKLWVKPVDAYVYHYGWVKNPEQMMKKMKNFSKLWHSDQKLEELMKSPDFWNYDDFDSLQKFTDTHPAVMRERIARQNWKTELDISKKKFSLKDKFLYYFEKLTGIRPFDFRNYRILK</sequence>
<dbReference type="EMBL" id="AP029612">
    <property type="protein sequence ID" value="BFG70842.1"/>
    <property type="molecule type" value="Genomic_DNA"/>
</dbReference>